<dbReference type="AlphaFoldDB" id="A0A8T2QZK4"/>
<keyword evidence="2" id="KW-1185">Reference proteome</keyword>
<gene>
    <name evidence="1" type="ORF">KP509_31G041500</name>
</gene>
<evidence type="ECO:0000313" key="2">
    <source>
        <dbReference type="Proteomes" id="UP000825935"/>
    </source>
</evidence>
<protein>
    <submittedName>
        <fullName evidence="1">Uncharacterized protein</fullName>
    </submittedName>
</protein>
<proteinExistence type="predicted"/>
<reference evidence="1" key="1">
    <citation type="submission" date="2021-08" db="EMBL/GenBank/DDBJ databases">
        <title>WGS assembly of Ceratopteris richardii.</title>
        <authorList>
            <person name="Marchant D.B."/>
            <person name="Chen G."/>
            <person name="Jenkins J."/>
            <person name="Shu S."/>
            <person name="Leebens-Mack J."/>
            <person name="Grimwood J."/>
            <person name="Schmutz J."/>
            <person name="Soltis P."/>
            <person name="Soltis D."/>
            <person name="Chen Z.-H."/>
        </authorList>
    </citation>
    <scope>NUCLEOTIDE SEQUENCE</scope>
    <source>
        <strain evidence="1">Whitten #5841</strain>
        <tissue evidence="1">Leaf</tissue>
    </source>
</reference>
<dbReference type="EMBL" id="CM035436">
    <property type="protein sequence ID" value="KAH7288763.1"/>
    <property type="molecule type" value="Genomic_DNA"/>
</dbReference>
<comment type="caution">
    <text evidence="1">The sequence shown here is derived from an EMBL/GenBank/DDBJ whole genome shotgun (WGS) entry which is preliminary data.</text>
</comment>
<evidence type="ECO:0000313" key="1">
    <source>
        <dbReference type="EMBL" id="KAH7288763.1"/>
    </source>
</evidence>
<sequence>MKQEEMLCVELLKLSQLFSGRDISIFLWKAISFMSVWTKLQQSRRQILTMKTTRLGGILGICHYLWRIPICHHPVLNKETGR</sequence>
<dbReference type="Proteomes" id="UP000825935">
    <property type="component" value="Chromosome 31"/>
</dbReference>
<organism evidence="1 2">
    <name type="scientific">Ceratopteris richardii</name>
    <name type="common">Triangle waterfern</name>
    <dbReference type="NCBI Taxonomy" id="49495"/>
    <lineage>
        <taxon>Eukaryota</taxon>
        <taxon>Viridiplantae</taxon>
        <taxon>Streptophyta</taxon>
        <taxon>Embryophyta</taxon>
        <taxon>Tracheophyta</taxon>
        <taxon>Polypodiopsida</taxon>
        <taxon>Polypodiidae</taxon>
        <taxon>Polypodiales</taxon>
        <taxon>Pteridineae</taxon>
        <taxon>Pteridaceae</taxon>
        <taxon>Parkerioideae</taxon>
        <taxon>Ceratopteris</taxon>
    </lineage>
</organism>
<name>A0A8T2QZK4_CERRI</name>
<accession>A0A8T2QZK4</accession>